<accession>A0A2T0X391</accession>
<sequence length="115" mass="12581">MTTFLPPEMIEDVAAARHARAAARSRLRVRVGTASFPVLRETARGFALALSDAPRLRGHVDLYDGAVHRTSCLIVASEAEGGEMYYEYKRATPIADTPAIDYERAPDAPVALLMH</sequence>
<dbReference type="Proteomes" id="UP000238801">
    <property type="component" value="Unassembled WGS sequence"/>
</dbReference>
<gene>
    <name evidence="1" type="ORF">BCF33_2269</name>
</gene>
<dbReference type="EMBL" id="PVTT01000002">
    <property type="protein sequence ID" value="PRY93401.1"/>
    <property type="molecule type" value="Genomic_DNA"/>
</dbReference>
<name>A0A2T0X391_9RHOB</name>
<evidence type="ECO:0000313" key="2">
    <source>
        <dbReference type="Proteomes" id="UP000238801"/>
    </source>
</evidence>
<organism evidence="1 2">
    <name type="scientific">Hasllibacter halocynthiae</name>
    <dbReference type="NCBI Taxonomy" id="595589"/>
    <lineage>
        <taxon>Bacteria</taxon>
        <taxon>Pseudomonadati</taxon>
        <taxon>Pseudomonadota</taxon>
        <taxon>Alphaproteobacteria</taxon>
        <taxon>Rhodobacterales</taxon>
        <taxon>Roseobacteraceae</taxon>
        <taxon>Hasllibacter</taxon>
    </lineage>
</organism>
<dbReference type="OrthoDB" id="7658488at2"/>
<proteinExistence type="predicted"/>
<evidence type="ECO:0000313" key="1">
    <source>
        <dbReference type="EMBL" id="PRY93401.1"/>
    </source>
</evidence>
<protein>
    <submittedName>
        <fullName evidence="1">Uncharacterized protein</fullName>
    </submittedName>
</protein>
<dbReference type="AlphaFoldDB" id="A0A2T0X391"/>
<reference evidence="1 2" key="1">
    <citation type="submission" date="2018-03" db="EMBL/GenBank/DDBJ databases">
        <title>Genomic Encyclopedia of Archaeal and Bacterial Type Strains, Phase II (KMG-II): from individual species to whole genera.</title>
        <authorList>
            <person name="Goeker M."/>
        </authorList>
    </citation>
    <scope>NUCLEOTIDE SEQUENCE [LARGE SCALE GENOMIC DNA]</scope>
    <source>
        <strain evidence="1 2">DSM 29318</strain>
    </source>
</reference>
<dbReference type="RefSeq" id="WP_106161605.1">
    <property type="nucleotide sequence ID" value="NZ_PVTT01000002.1"/>
</dbReference>
<keyword evidence="2" id="KW-1185">Reference proteome</keyword>
<comment type="caution">
    <text evidence="1">The sequence shown here is derived from an EMBL/GenBank/DDBJ whole genome shotgun (WGS) entry which is preliminary data.</text>
</comment>